<feature type="transmembrane region" description="Helical" evidence="1">
    <location>
        <begin position="146"/>
        <end position="165"/>
    </location>
</feature>
<dbReference type="InterPro" id="IPR007349">
    <property type="entry name" value="DUF418"/>
</dbReference>
<dbReference type="InterPro" id="IPR052529">
    <property type="entry name" value="Bact_Transport_Assoc"/>
</dbReference>
<dbReference type="EMBL" id="BMJD01000010">
    <property type="protein sequence ID" value="GGB39638.1"/>
    <property type="molecule type" value="Genomic_DNA"/>
</dbReference>
<evidence type="ECO:0000313" key="3">
    <source>
        <dbReference type="EMBL" id="GGB39638.1"/>
    </source>
</evidence>
<dbReference type="AlphaFoldDB" id="A0A9W5TXR9"/>
<keyword evidence="1" id="KW-1133">Transmembrane helix</keyword>
<gene>
    <name evidence="3" type="ORF">GCM10011409_16440</name>
</gene>
<feature type="transmembrane region" description="Helical" evidence="1">
    <location>
        <begin position="241"/>
        <end position="258"/>
    </location>
</feature>
<name>A0A9W5TXR9_9BACI</name>
<dbReference type="PANTHER" id="PTHR30590:SF2">
    <property type="entry name" value="INNER MEMBRANE PROTEIN"/>
    <property type="match status" value="1"/>
</dbReference>
<protein>
    <recommendedName>
        <fullName evidence="2">DUF418 domain-containing protein</fullName>
    </recommendedName>
</protein>
<dbReference type="PANTHER" id="PTHR30590">
    <property type="entry name" value="INNER MEMBRANE PROTEIN"/>
    <property type="match status" value="1"/>
</dbReference>
<feature type="domain" description="DUF418" evidence="2">
    <location>
        <begin position="229"/>
        <end position="383"/>
    </location>
</feature>
<accession>A0A9W5TXR9</accession>
<feature type="transmembrane region" description="Helical" evidence="1">
    <location>
        <begin position="64"/>
        <end position="85"/>
    </location>
</feature>
<dbReference type="RefSeq" id="WP_088049707.1">
    <property type="nucleotide sequence ID" value="NZ_BMJD01000010.1"/>
</dbReference>
<evidence type="ECO:0000259" key="2">
    <source>
        <dbReference type="Pfam" id="PF04235"/>
    </source>
</evidence>
<feature type="transmembrane region" description="Helical" evidence="1">
    <location>
        <begin position="343"/>
        <end position="364"/>
    </location>
</feature>
<comment type="caution">
    <text evidence="3">The sequence shown here is derived from an EMBL/GenBank/DDBJ whole genome shotgun (WGS) entry which is preliminary data.</text>
</comment>
<reference evidence="3" key="1">
    <citation type="journal article" date="2014" name="Int. J. Syst. Evol. Microbiol.">
        <title>Complete genome sequence of Corynebacterium casei LMG S-19264T (=DSM 44701T), isolated from a smear-ripened cheese.</title>
        <authorList>
            <consortium name="US DOE Joint Genome Institute (JGI-PGF)"/>
            <person name="Walter F."/>
            <person name="Albersmeier A."/>
            <person name="Kalinowski J."/>
            <person name="Ruckert C."/>
        </authorList>
    </citation>
    <scope>NUCLEOTIDE SEQUENCE</scope>
    <source>
        <strain evidence="3">CGMCC 1.15454</strain>
    </source>
</reference>
<feature type="transmembrane region" description="Helical" evidence="1">
    <location>
        <begin position="315"/>
        <end position="337"/>
    </location>
</feature>
<keyword evidence="1" id="KW-0812">Transmembrane</keyword>
<keyword evidence="4" id="KW-1185">Reference proteome</keyword>
<feature type="transmembrane region" description="Helical" evidence="1">
    <location>
        <begin position="208"/>
        <end position="229"/>
    </location>
</feature>
<proteinExistence type="predicted"/>
<evidence type="ECO:0000256" key="1">
    <source>
        <dbReference type="SAM" id="Phobius"/>
    </source>
</evidence>
<dbReference type="Proteomes" id="UP000621492">
    <property type="component" value="Unassembled WGS sequence"/>
</dbReference>
<organism evidence="3 4">
    <name type="scientific">Lentibacillus populi</name>
    <dbReference type="NCBI Taxonomy" id="1827502"/>
    <lineage>
        <taxon>Bacteria</taxon>
        <taxon>Bacillati</taxon>
        <taxon>Bacillota</taxon>
        <taxon>Bacilli</taxon>
        <taxon>Bacillales</taxon>
        <taxon>Bacillaceae</taxon>
        <taxon>Lentibacillus</taxon>
    </lineage>
</organism>
<dbReference type="Pfam" id="PF04235">
    <property type="entry name" value="DUF418"/>
    <property type="match status" value="1"/>
</dbReference>
<keyword evidence="1" id="KW-0472">Membrane</keyword>
<feature type="transmembrane region" description="Helical" evidence="1">
    <location>
        <begin position="278"/>
        <end position="295"/>
    </location>
</feature>
<feature type="transmembrane region" description="Helical" evidence="1">
    <location>
        <begin position="23"/>
        <end position="43"/>
    </location>
</feature>
<evidence type="ECO:0000313" key="4">
    <source>
        <dbReference type="Proteomes" id="UP000621492"/>
    </source>
</evidence>
<sequence>MNSQAAPIKEASRLQWVDAARGFAIFGIFMVNIGAFSAPYFLYGGAEDTWTQTIDRYTMEIIDIFFQASFYTLFSLLFGFGFQMLKERLVEKNIDVGPFLFRRLFILICFGVIHAFFIWNGDILLSYGIIGLFLPAFINRSNKTMVIWAVLILGGSTYVYSRFLYAFRDYLDYYDVAAIYLAIEHYSSSNLLVILGQNSKDWFYANGIFSYFMLATTLLPLFLFGMFIARKRWLHQPDKNKSLLVTAWVISLVIFLVLKMGPYAYGNPTWFSYIQDNIGGTASALFYVLSIVLLTQTKTGMKLMKPLTYVGRMSLSNYITQSIICFILFYGVGFGLYGSIRPSVSVVIVVIVFVGQIFVSRWWFSHFLFGPLEWIWRSLTYWQRQPLKKVRKEQLSSE</sequence>
<reference evidence="3" key="2">
    <citation type="submission" date="2020-09" db="EMBL/GenBank/DDBJ databases">
        <authorList>
            <person name="Sun Q."/>
            <person name="Zhou Y."/>
        </authorList>
    </citation>
    <scope>NUCLEOTIDE SEQUENCE</scope>
    <source>
        <strain evidence="3">CGMCC 1.15454</strain>
    </source>
</reference>
<feature type="transmembrane region" description="Helical" evidence="1">
    <location>
        <begin position="105"/>
        <end position="134"/>
    </location>
</feature>